<reference evidence="1 2" key="1">
    <citation type="journal article" date="2013" name="Curr. Biol.">
        <title>The Genome of the Foraminiferan Reticulomyxa filosa.</title>
        <authorList>
            <person name="Glockner G."/>
            <person name="Hulsmann N."/>
            <person name="Schleicher M."/>
            <person name="Noegel A.A."/>
            <person name="Eichinger L."/>
            <person name="Gallinger C."/>
            <person name="Pawlowski J."/>
            <person name="Sierra R."/>
            <person name="Euteneuer U."/>
            <person name="Pillet L."/>
            <person name="Moustafa A."/>
            <person name="Platzer M."/>
            <person name="Groth M."/>
            <person name="Szafranski K."/>
            <person name="Schliwa M."/>
        </authorList>
    </citation>
    <scope>NUCLEOTIDE SEQUENCE [LARGE SCALE GENOMIC DNA]</scope>
</reference>
<organism evidence="1 2">
    <name type="scientific">Reticulomyxa filosa</name>
    <dbReference type="NCBI Taxonomy" id="46433"/>
    <lineage>
        <taxon>Eukaryota</taxon>
        <taxon>Sar</taxon>
        <taxon>Rhizaria</taxon>
        <taxon>Retaria</taxon>
        <taxon>Foraminifera</taxon>
        <taxon>Monothalamids</taxon>
        <taxon>Reticulomyxidae</taxon>
        <taxon>Reticulomyxa</taxon>
    </lineage>
</organism>
<name>X6PEC2_RETFI</name>
<accession>X6PEC2</accession>
<evidence type="ECO:0000313" key="2">
    <source>
        <dbReference type="Proteomes" id="UP000023152"/>
    </source>
</evidence>
<sequence>MVPYKRTIGTERSDLPKSGPFQDKIISFEKTKFNPLLYECDLHKLKIIQDAVNVKATRNNGLQKLFHEVIKNKYLSDLIARKVIKQQIKYNEDDEDGTLILNNKILTILNELKILYHDDIHKHMGYPLQLENIC</sequence>
<keyword evidence="2" id="KW-1185">Reference proteome</keyword>
<dbReference type="AlphaFoldDB" id="X6PEC2"/>
<dbReference type="OrthoDB" id="6257037at2759"/>
<evidence type="ECO:0000313" key="1">
    <source>
        <dbReference type="EMBL" id="ETO36571.1"/>
    </source>
</evidence>
<feature type="non-terminal residue" evidence="1">
    <location>
        <position position="134"/>
    </location>
</feature>
<comment type="caution">
    <text evidence="1">The sequence shown here is derived from an EMBL/GenBank/DDBJ whole genome shotgun (WGS) entry which is preliminary data.</text>
</comment>
<dbReference type="Proteomes" id="UP000023152">
    <property type="component" value="Unassembled WGS sequence"/>
</dbReference>
<proteinExistence type="predicted"/>
<gene>
    <name evidence="1" type="ORF">RFI_00491</name>
</gene>
<protein>
    <submittedName>
        <fullName evidence="1">Uncharacterized protein</fullName>
    </submittedName>
</protein>
<dbReference type="EMBL" id="ASPP01000525">
    <property type="protein sequence ID" value="ETO36571.1"/>
    <property type="molecule type" value="Genomic_DNA"/>
</dbReference>